<evidence type="ECO:0000313" key="2">
    <source>
        <dbReference type="EMBL" id="CAE0239558.1"/>
    </source>
</evidence>
<gene>
    <name evidence="2" type="ORF">PBIL07802_LOCUS1707</name>
</gene>
<proteinExistence type="predicted"/>
<reference evidence="2" key="1">
    <citation type="submission" date="2021-01" db="EMBL/GenBank/DDBJ databases">
        <authorList>
            <person name="Corre E."/>
            <person name="Pelletier E."/>
            <person name="Niang G."/>
            <person name="Scheremetjew M."/>
            <person name="Finn R."/>
            <person name="Kale V."/>
            <person name="Holt S."/>
            <person name="Cochrane G."/>
            <person name="Meng A."/>
            <person name="Brown T."/>
            <person name="Cohen L."/>
        </authorList>
    </citation>
    <scope>NUCLEOTIDE SEQUENCE</scope>
    <source>
        <strain evidence="2">NIES-2562</strain>
    </source>
</reference>
<sequence>MQGKAEIRALDPQSIWVIKKAFTTDEAKQLAESLGVVEEKGVANSGKGRPQWGRPPSPPPRSLLTLTTDGDIPAVVRQLSERAVATAVHEGCPVVPAKWEAARAYGALFTLKGVLRRHLDNDKSWACILSAGCTVKFSASTPALPTTSFLFECGDAIVFDASPSAEVFHAVEGVERGTCPHVLSPLLETRRIGVVVRGRVEQ</sequence>
<dbReference type="Gene3D" id="2.60.120.590">
    <property type="entry name" value="Alpha-ketoglutarate-dependent dioxygenase AlkB-like"/>
    <property type="match status" value="1"/>
</dbReference>
<evidence type="ECO:0008006" key="3">
    <source>
        <dbReference type="Google" id="ProtNLM"/>
    </source>
</evidence>
<protein>
    <recommendedName>
        <fullName evidence="3">Alpha-ketoglutarate-dependent dioxygenase AlkB-like domain-containing protein</fullName>
    </recommendedName>
</protein>
<dbReference type="AlphaFoldDB" id="A0A7S3FZ43"/>
<organism evidence="2">
    <name type="scientific">Palpitomonas bilix</name>
    <dbReference type="NCBI Taxonomy" id="652834"/>
    <lineage>
        <taxon>Eukaryota</taxon>
        <taxon>Eukaryota incertae sedis</taxon>
    </lineage>
</organism>
<accession>A0A7S3FZ43</accession>
<name>A0A7S3FZ43_9EUKA</name>
<evidence type="ECO:0000256" key="1">
    <source>
        <dbReference type="SAM" id="MobiDB-lite"/>
    </source>
</evidence>
<dbReference type="InterPro" id="IPR037151">
    <property type="entry name" value="AlkB-like_sf"/>
</dbReference>
<feature type="region of interest" description="Disordered" evidence="1">
    <location>
        <begin position="39"/>
        <end position="64"/>
    </location>
</feature>
<dbReference type="EMBL" id="HBIB01002608">
    <property type="protein sequence ID" value="CAE0239558.1"/>
    <property type="molecule type" value="Transcribed_RNA"/>
</dbReference>